<keyword evidence="1" id="KW-0505">Motor protein</keyword>
<evidence type="ECO:0000313" key="3">
    <source>
        <dbReference type="EMBL" id="KID68823.1"/>
    </source>
</evidence>
<sequence length="611" mass="68187">MEEFITSNLDRYQWLLDRFKMQPKPKVTPNSDSSLDNLVCARIRPLAEEEVAAGLPASIFIRSREPGTFDAHELRHAVRGKPVLRSSAYTVDRSYGPDISTETIYEDAVQHLVPWVWGGGIGTLFAYGQTGSGKTFTISGIEKLAAKDLLEGNLEGDRKMFISVTEFAGNSAFDLLNGRRAISVLEDAFGNTQLAGALEHEVKAVSEVLAHIEYATKFRLTEATKRNDTSSRSHAVCRIRIEIHDIPGAEDGFLYLVDLAGSEAARDRDTHEPQRMKEAKEINVSLSVLKDCIRGKVEADVLIGTQTKKKPYVPFRQSALTKVLKHVFDPAGTRVCKNVIMACVNPCLLDISASRNTLRYAEMLRVFVPQVKGVKYRSDMPTTWNNEQLREWITANSGSPSVDATVLAPHETGAQLLRLPAPEFETRCMKTPGVIHEQAFAFRQKLWQLHVDSRRSKQKTQVEEDDGPDTVLSHLNKFDRSSSRELDALTQSIPFKDRIRPGMAVSWTPTKEYDMGCSWEELNIALILCPAAAVGSTTQDTMGRRVDAGSASNKMADGKYKRYLCAMVSPAVLPGAFEVSMWRYVVVDVDDMDKEVILEYDSATRFYHLAV</sequence>
<feature type="non-terminal residue" evidence="3">
    <location>
        <position position="1"/>
    </location>
</feature>
<comment type="similarity">
    <text evidence="1">Belongs to the TRAFAC class myosin-kinesin ATPase superfamily. Kinesin family.</text>
</comment>
<dbReference type="InterPro" id="IPR027417">
    <property type="entry name" value="P-loop_NTPase"/>
</dbReference>
<keyword evidence="1" id="KW-0067">ATP-binding</keyword>
<organism evidence="3 4">
    <name type="scientific">Metarhizium anisopliae (strain ARSEF 549)</name>
    <dbReference type="NCBI Taxonomy" id="3151832"/>
    <lineage>
        <taxon>Eukaryota</taxon>
        <taxon>Fungi</taxon>
        <taxon>Dikarya</taxon>
        <taxon>Ascomycota</taxon>
        <taxon>Pezizomycotina</taxon>
        <taxon>Sordariomycetes</taxon>
        <taxon>Hypocreomycetidae</taxon>
        <taxon>Hypocreales</taxon>
        <taxon>Clavicipitaceae</taxon>
        <taxon>Metarhizium</taxon>
    </lineage>
</organism>
<reference evidence="3 4" key="1">
    <citation type="journal article" date="2014" name="Proc. Natl. Acad. Sci. U.S.A.">
        <title>Trajectory and genomic determinants of fungal-pathogen speciation and host adaptation.</title>
        <authorList>
            <person name="Hu X."/>
            <person name="Xiao G."/>
            <person name="Zheng P."/>
            <person name="Shang Y."/>
            <person name="Su Y."/>
            <person name="Zhang X."/>
            <person name="Liu X."/>
            <person name="Zhan S."/>
            <person name="St Leger R.J."/>
            <person name="Wang C."/>
        </authorList>
    </citation>
    <scope>NUCLEOTIDE SEQUENCE [LARGE SCALE GENOMIC DNA]</scope>
    <source>
        <strain evidence="3 4">ARSEF 549</strain>
    </source>
</reference>
<dbReference type="GO" id="GO:0007018">
    <property type="term" value="P:microtubule-based movement"/>
    <property type="evidence" value="ECO:0007669"/>
    <property type="project" value="InterPro"/>
</dbReference>
<dbReference type="SUPFAM" id="SSF52540">
    <property type="entry name" value="P-loop containing nucleoside triphosphate hydrolases"/>
    <property type="match status" value="1"/>
</dbReference>
<comment type="caution">
    <text evidence="3">The sequence shown here is derived from an EMBL/GenBank/DDBJ whole genome shotgun (WGS) entry which is preliminary data.</text>
</comment>
<protein>
    <submittedName>
        <fullName evidence="3">Kinesin motor domain containing protein</fullName>
    </submittedName>
</protein>
<dbReference type="PANTHER" id="PTHR24115:SF0">
    <property type="entry name" value="FI21273P1-RELATED"/>
    <property type="match status" value="1"/>
</dbReference>
<dbReference type="InterPro" id="IPR001752">
    <property type="entry name" value="Kinesin_motor_dom"/>
</dbReference>
<dbReference type="Proteomes" id="UP000031186">
    <property type="component" value="Unassembled WGS sequence"/>
</dbReference>
<dbReference type="GO" id="GO:0005871">
    <property type="term" value="C:kinesin complex"/>
    <property type="evidence" value="ECO:0007669"/>
    <property type="project" value="TreeGrafter"/>
</dbReference>
<feature type="binding site" evidence="1">
    <location>
        <begin position="128"/>
        <end position="135"/>
    </location>
    <ligand>
        <name>ATP</name>
        <dbReference type="ChEBI" id="CHEBI:30616"/>
    </ligand>
</feature>
<accession>A0A0B4FED8</accession>
<dbReference type="GO" id="GO:0008017">
    <property type="term" value="F:microtubule binding"/>
    <property type="evidence" value="ECO:0007669"/>
    <property type="project" value="InterPro"/>
</dbReference>
<dbReference type="OrthoDB" id="3176171at2759"/>
<gene>
    <name evidence="3" type="ORF">MAN_03679</name>
</gene>
<dbReference type="PANTHER" id="PTHR24115">
    <property type="entry name" value="KINESIN-RELATED"/>
    <property type="match status" value="1"/>
</dbReference>
<dbReference type="EMBL" id="AZNF01000003">
    <property type="protein sequence ID" value="KID68823.1"/>
    <property type="molecule type" value="Genomic_DNA"/>
</dbReference>
<dbReference type="GO" id="GO:0003777">
    <property type="term" value="F:microtubule motor activity"/>
    <property type="evidence" value="ECO:0007669"/>
    <property type="project" value="InterPro"/>
</dbReference>
<dbReference type="AlphaFoldDB" id="A0A0B4FED8"/>
<dbReference type="GO" id="GO:0016887">
    <property type="term" value="F:ATP hydrolysis activity"/>
    <property type="evidence" value="ECO:0007669"/>
    <property type="project" value="TreeGrafter"/>
</dbReference>
<dbReference type="PROSITE" id="PS50067">
    <property type="entry name" value="KINESIN_MOTOR_2"/>
    <property type="match status" value="1"/>
</dbReference>
<dbReference type="VEuPathDB" id="FungiDB:MAN_03679"/>
<dbReference type="InterPro" id="IPR027640">
    <property type="entry name" value="Kinesin-like_fam"/>
</dbReference>
<feature type="domain" description="Kinesin motor" evidence="2">
    <location>
        <begin position="36"/>
        <end position="367"/>
    </location>
</feature>
<dbReference type="GO" id="GO:0005524">
    <property type="term" value="F:ATP binding"/>
    <property type="evidence" value="ECO:0007669"/>
    <property type="project" value="UniProtKB-UniRule"/>
</dbReference>
<dbReference type="PRINTS" id="PR00380">
    <property type="entry name" value="KINESINHEAVY"/>
</dbReference>
<dbReference type="Gene3D" id="3.40.850.10">
    <property type="entry name" value="Kinesin motor domain"/>
    <property type="match status" value="1"/>
</dbReference>
<dbReference type="GO" id="GO:0005819">
    <property type="term" value="C:spindle"/>
    <property type="evidence" value="ECO:0007669"/>
    <property type="project" value="TreeGrafter"/>
</dbReference>
<proteinExistence type="inferred from homology"/>
<dbReference type="SMART" id="SM00129">
    <property type="entry name" value="KISc"/>
    <property type="match status" value="1"/>
</dbReference>
<dbReference type="GO" id="GO:0005874">
    <property type="term" value="C:microtubule"/>
    <property type="evidence" value="ECO:0007669"/>
    <property type="project" value="TreeGrafter"/>
</dbReference>
<evidence type="ECO:0000256" key="1">
    <source>
        <dbReference type="PROSITE-ProRule" id="PRU00283"/>
    </source>
</evidence>
<evidence type="ECO:0000313" key="4">
    <source>
        <dbReference type="Proteomes" id="UP000031186"/>
    </source>
</evidence>
<dbReference type="InterPro" id="IPR036961">
    <property type="entry name" value="Kinesin_motor_dom_sf"/>
</dbReference>
<keyword evidence="4" id="KW-1185">Reference proteome</keyword>
<keyword evidence="1" id="KW-0547">Nucleotide-binding</keyword>
<dbReference type="Pfam" id="PF00225">
    <property type="entry name" value="Kinesin"/>
    <property type="match status" value="1"/>
</dbReference>
<evidence type="ECO:0000259" key="2">
    <source>
        <dbReference type="PROSITE" id="PS50067"/>
    </source>
</evidence>
<name>A0A0B4FED8_METAF</name>
<dbReference type="HOGENOM" id="CLU_001485_2_0_1"/>